<dbReference type="InterPro" id="IPR006759">
    <property type="entry name" value="Glyco_transf_54"/>
</dbReference>
<dbReference type="AlphaFoldDB" id="A0A4U5M719"/>
<dbReference type="OrthoDB" id="2016523at2759"/>
<comment type="caution">
    <text evidence="2">The sequence shown here is derived from an EMBL/GenBank/DDBJ whole genome shotgun (WGS) entry which is preliminary data.</text>
</comment>
<keyword evidence="3" id="KW-1185">Reference proteome</keyword>
<proteinExistence type="predicted"/>
<dbReference type="Pfam" id="PF04666">
    <property type="entry name" value="MGAT4_cons"/>
    <property type="match status" value="1"/>
</dbReference>
<dbReference type="PANTHER" id="PTHR12062">
    <property type="entry name" value="N-ACETYLGLUCOSAMINYLTRANSFERASE VI"/>
    <property type="match status" value="1"/>
</dbReference>
<organism evidence="2 3">
    <name type="scientific">Steinernema carpocapsae</name>
    <name type="common">Entomopathogenic nematode</name>
    <dbReference type="NCBI Taxonomy" id="34508"/>
    <lineage>
        <taxon>Eukaryota</taxon>
        <taxon>Metazoa</taxon>
        <taxon>Ecdysozoa</taxon>
        <taxon>Nematoda</taxon>
        <taxon>Chromadorea</taxon>
        <taxon>Rhabditida</taxon>
        <taxon>Tylenchina</taxon>
        <taxon>Panagrolaimomorpha</taxon>
        <taxon>Strongyloidoidea</taxon>
        <taxon>Steinernematidae</taxon>
        <taxon>Steinernema</taxon>
    </lineage>
</organism>
<dbReference type="Proteomes" id="UP000298663">
    <property type="component" value="Unassembled WGS sequence"/>
</dbReference>
<dbReference type="GO" id="GO:0005795">
    <property type="term" value="C:Golgi stack"/>
    <property type="evidence" value="ECO:0007669"/>
    <property type="project" value="TreeGrafter"/>
</dbReference>
<dbReference type="InterPro" id="IPR057279">
    <property type="entry name" value="MGAT4"/>
</dbReference>
<dbReference type="EMBL" id="AZBU02000009">
    <property type="protein sequence ID" value="TKR64664.1"/>
    <property type="molecule type" value="Genomic_DNA"/>
</dbReference>
<accession>A0A4U5M719</accession>
<dbReference type="GO" id="GO:0008375">
    <property type="term" value="F:acetylglucosaminyltransferase activity"/>
    <property type="evidence" value="ECO:0007669"/>
    <property type="project" value="TreeGrafter"/>
</dbReference>
<gene>
    <name evidence="2" type="ORF">L596_025158</name>
</gene>
<dbReference type="GO" id="GO:0006487">
    <property type="term" value="P:protein N-linked glycosylation"/>
    <property type="evidence" value="ECO:0007669"/>
    <property type="project" value="TreeGrafter"/>
</dbReference>
<dbReference type="STRING" id="34508.A0A4U5M719"/>
<feature type="domain" description="MGAT4 conserved region" evidence="1">
    <location>
        <begin position="16"/>
        <end position="239"/>
    </location>
</feature>
<name>A0A4U5M719_STECR</name>
<dbReference type="GO" id="GO:0005783">
    <property type="term" value="C:endoplasmic reticulum"/>
    <property type="evidence" value="ECO:0007669"/>
    <property type="project" value="TreeGrafter"/>
</dbReference>
<dbReference type="PANTHER" id="PTHR12062:SF9">
    <property type="entry name" value="ALPHA-1,3-MANNOSYL-GLYCOPROTEIN 4-BETA-N-ACETYLGLUCOSAMINYLTRANSFERASE A, ISOFORM A"/>
    <property type="match status" value="1"/>
</dbReference>
<sequence>MPSLLFYDVLPHESLRAEVNYLRTTLDSLFENLKPEDAKITKIVVMIAEKDADREEKIESVTSEIGRHSDRRGTFGLLDVIVPPKEWYPPNLDNLTATFDDSPERMYWRTKQNLDHMYVMVYAYHFYGSSKYYLMLEDDVITVQGYISKILAFVNRIKRSWTACHFTNFEAIGNLFHFIDLPVIYNYILKRHATKPVDWLLKDCFKEEMRNPYRKQSVPALFQHVGKFSSLKGKRQNLRTNLKNFRRATDPQKTATSGNPGLLYTESSTNHGSGLLTDPYTSSGQFLLSSPHAGDFFLYHFRQDIRLLGLKVTLCHPLAKPLSVMVLPPLRFENKLKIKGNHEEIFWTKTTATEMEYVAEKDKVLKVCEVMLEVISDAETVCIDKIEVKF</sequence>
<reference evidence="2 3" key="2">
    <citation type="journal article" date="2019" name="G3 (Bethesda)">
        <title>Hybrid Assembly of the Genome of the Entomopathogenic Nematode Steinernema carpocapsae Identifies the X-Chromosome.</title>
        <authorList>
            <person name="Serra L."/>
            <person name="Macchietto M."/>
            <person name="Macias-Munoz A."/>
            <person name="McGill C.J."/>
            <person name="Rodriguez I.M."/>
            <person name="Rodriguez B."/>
            <person name="Murad R."/>
            <person name="Mortazavi A."/>
        </authorList>
    </citation>
    <scope>NUCLEOTIDE SEQUENCE [LARGE SCALE GENOMIC DNA]</scope>
    <source>
        <strain evidence="2 3">ALL</strain>
    </source>
</reference>
<evidence type="ECO:0000313" key="2">
    <source>
        <dbReference type="EMBL" id="TKR64664.1"/>
    </source>
</evidence>
<evidence type="ECO:0000313" key="3">
    <source>
        <dbReference type="Proteomes" id="UP000298663"/>
    </source>
</evidence>
<reference evidence="2 3" key="1">
    <citation type="journal article" date="2015" name="Genome Biol.">
        <title>Comparative genomics of Steinernema reveals deeply conserved gene regulatory networks.</title>
        <authorList>
            <person name="Dillman A.R."/>
            <person name="Macchietto M."/>
            <person name="Porter C.F."/>
            <person name="Rogers A."/>
            <person name="Williams B."/>
            <person name="Antoshechkin I."/>
            <person name="Lee M.M."/>
            <person name="Goodwin Z."/>
            <person name="Lu X."/>
            <person name="Lewis E.E."/>
            <person name="Goodrich-Blair H."/>
            <person name="Stock S.P."/>
            <person name="Adams B.J."/>
            <person name="Sternberg P.W."/>
            <person name="Mortazavi A."/>
        </authorList>
    </citation>
    <scope>NUCLEOTIDE SEQUENCE [LARGE SCALE GENOMIC DNA]</scope>
    <source>
        <strain evidence="2 3">ALL</strain>
    </source>
</reference>
<dbReference type="GO" id="GO:0005793">
    <property type="term" value="C:endoplasmic reticulum-Golgi intermediate compartment"/>
    <property type="evidence" value="ECO:0007669"/>
    <property type="project" value="TreeGrafter"/>
</dbReference>
<evidence type="ECO:0000259" key="1">
    <source>
        <dbReference type="Pfam" id="PF04666"/>
    </source>
</evidence>
<protein>
    <recommendedName>
        <fullName evidence="1">MGAT4 conserved region domain-containing protein</fullName>
    </recommendedName>
</protein>